<evidence type="ECO:0000313" key="3">
    <source>
        <dbReference type="Proteomes" id="UP001059252"/>
    </source>
</evidence>
<proteinExistence type="predicted"/>
<organism evidence="2 3">
    <name type="scientific">Mycoplasma iguanae</name>
    <dbReference type="NCBI Taxonomy" id="292461"/>
    <lineage>
        <taxon>Bacteria</taxon>
        <taxon>Bacillati</taxon>
        <taxon>Mycoplasmatota</taxon>
        <taxon>Mollicutes</taxon>
        <taxon>Mycoplasmataceae</taxon>
        <taxon>Mycoplasma</taxon>
    </lineage>
</organism>
<evidence type="ECO:0000256" key="1">
    <source>
        <dbReference type="SAM" id="Coils"/>
    </source>
</evidence>
<protein>
    <submittedName>
        <fullName evidence="2">Uncharacterized protein</fullName>
    </submittedName>
</protein>
<feature type="coiled-coil region" evidence="1">
    <location>
        <begin position="346"/>
        <end position="373"/>
    </location>
</feature>
<keyword evidence="3" id="KW-1185">Reference proteome</keyword>
<evidence type="ECO:0000313" key="2">
    <source>
        <dbReference type="EMBL" id="UVD81502.1"/>
    </source>
</evidence>
<keyword evidence="1" id="KW-0175">Coiled coil</keyword>
<accession>A0ABY5R9Q2</accession>
<dbReference type="Proteomes" id="UP001059252">
    <property type="component" value="Chromosome"/>
</dbReference>
<sequence length="427" mass="50327">MKKKFIITLALISTVTIFTAGLVTGLLLTYKHEQKQNITEENNKISSDSYVININNHDIENNEEIKNFLKNIPENNSQTNFNNAVIENRYKNAVSGTKESVTAENDLIIDDNADKNEVIQKRDLPTLKNRDDTVNWLLKHNAEVKTLLKEVFLPKINYWYEKIVASNQNPVTLINLIRRIDKFQTNDVKFLEWKKQWFLDNSTQHIIGLQLLSNIAQQINVVNSLFNENQNIINADIVYFSNDDTIFDLYTNEAKPVLNRYLTNPNSITNQTFLQALENIFKGHQKSFYDYHFFLFSPRKEEYLNNLDKINNNLNGHTHAITNLVMDLIYSLEFFFKYWEDFATSYQSLNINIIEINNLMKEFQNTFKNLKSNFYNPNFDEYLFDLKNEANKLFSDFILTLPLILEIWKIEKEAKSFFKVSNYLYQN</sequence>
<dbReference type="EMBL" id="CP102734">
    <property type="protein sequence ID" value="UVD81502.1"/>
    <property type="molecule type" value="Genomic_DNA"/>
</dbReference>
<name>A0ABY5R9Q2_9MOLU</name>
<gene>
    <name evidence="2" type="ORF">NV226_02075</name>
</gene>
<dbReference type="RefSeq" id="WP_258210676.1">
    <property type="nucleotide sequence ID" value="NZ_CP102734.1"/>
</dbReference>
<reference evidence="2" key="1">
    <citation type="submission" date="2022-08" db="EMBL/GenBank/DDBJ databases">
        <title>Complete genome of Mycoplasma iguanae type strain 2327.</title>
        <authorList>
            <person name="Spergser J."/>
        </authorList>
    </citation>
    <scope>NUCLEOTIDE SEQUENCE</scope>
    <source>
        <strain evidence="2">2327</strain>
    </source>
</reference>